<comment type="caution">
    <text evidence="7">The sequence shown here is derived from an EMBL/GenBank/DDBJ whole genome shotgun (WGS) entry which is preliminary data.</text>
</comment>
<evidence type="ECO:0000256" key="6">
    <source>
        <dbReference type="SAM" id="Phobius"/>
    </source>
</evidence>
<evidence type="ECO:0000256" key="5">
    <source>
        <dbReference type="SAM" id="MobiDB-lite"/>
    </source>
</evidence>
<feature type="transmembrane region" description="Helical" evidence="6">
    <location>
        <begin position="36"/>
        <end position="57"/>
    </location>
</feature>
<dbReference type="PANTHER" id="PTHR11662:SF399">
    <property type="entry name" value="FI19708P1-RELATED"/>
    <property type="match status" value="1"/>
</dbReference>
<evidence type="ECO:0000256" key="3">
    <source>
        <dbReference type="ARBA" id="ARBA00022989"/>
    </source>
</evidence>
<evidence type="ECO:0000256" key="4">
    <source>
        <dbReference type="ARBA" id="ARBA00023136"/>
    </source>
</evidence>
<organism evidence="7 8">
    <name type="scientific">Nephila pilipes</name>
    <name type="common">Giant wood spider</name>
    <name type="synonym">Nephila maculata</name>
    <dbReference type="NCBI Taxonomy" id="299642"/>
    <lineage>
        <taxon>Eukaryota</taxon>
        <taxon>Metazoa</taxon>
        <taxon>Ecdysozoa</taxon>
        <taxon>Arthropoda</taxon>
        <taxon>Chelicerata</taxon>
        <taxon>Arachnida</taxon>
        <taxon>Araneae</taxon>
        <taxon>Araneomorphae</taxon>
        <taxon>Entelegynae</taxon>
        <taxon>Araneoidea</taxon>
        <taxon>Nephilidae</taxon>
        <taxon>Nephila</taxon>
    </lineage>
</organism>
<dbReference type="InterPro" id="IPR036259">
    <property type="entry name" value="MFS_trans_sf"/>
</dbReference>
<reference evidence="7" key="1">
    <citation type="submission" date="2020-08" db="EMBL/GenBank/DDBJ databases">
        <title>Multicomponent nature underlies the extraordinary mechanical properties of spider dragline silk.</title>
        <authorList>
            <person name="Kono N."/>
            <person name="Nakamura H."/>
            <person name="Mori M."/>
            <person name="Yoshida Y."/>
            <person name="Ohtoshi R."/>
            <person name="Malay A.D."/>
            <person name="Moran D.A.P."/>
            <person name="Tomita M."/>
            <person name="Numata K."/>
            <person name="Arakawa K."/>
        </authorList>
    </citation>
    <scope>NUCLEOTIDE SEQUENCE</scope>
</reference>
<keyword evidence="3 6" id="KW-1133">Transmembrane helix</keyword>
<comment type="subcellular location">
    <subcellularLocation>
        <location evidence="1">Membrane</location>
        <topology evidence="1">Multi-pass membrane protein</topology>
    </subcellularLocation>
</comment>
<dbReference type="PANTHER" id="PTHR11662">
    <property type="entry name" value="SOLUTE CARRIER FAMILY 17"/>
    <property type="match status" value="1"/>
</dbReference>
<feature type="region of interest" description="Disordered" evidence="5">
    <location>
        <begin position="98"/>
        <end position="122"/>
    </location>
</feature>
<dbReference type="AlphaFoldDB" id="A0A8X6U3D6"/>
<proteinExistence type="predicted"/>
<evidence type="ECO:0000256" key="1">
    <source>
        <dbReference type="ARBA" id="ARBA00004141"/>
    </source>
</evidence>
<dbReference type="Proteomes" id="UP000887013">
    <property type="component" value="Unassembled WGS sequence"/>
</dbReference>
<dbReference type="OrthoDB" id="6431858at2759"/>
<dbReference type="GO" id="GO:0022857">
    <property type="term" value="F:transmembrane transporter activity"/>
    <property type="evidence" value="ECO:0007669"/>
    <property type="project" value="TreeGrafter"/>
</dbReference>
<evidence type="ECO:0000313" key="7">
    <source>
        <dbReference type="EMBL" id="GFT76322.1"/>
    </source>
</evidence>
<dbReference type="InterPro" id="IPR050382">
    <property type="entry name" value="MFS_Na/Anion_cotransporter"/>
</dbReference>
<dbReference type="Gene3D" id="1.20.1250.20">
    <property type="entry name" value="MFS general substrate transporter like domains"/>
    <property type="match status" value="1"/>
</dbReference>
<keyword evidence="8" id="KW-1185">Reference proteome</keyword>
<name>A0A8X6U3D6_NEPPI</name>
<evidence type="ECO:0000256" key="2">
    <source>
        <dbReference type="ARBA" id="ARBA00022692"/>
    </source>
</evidence>
<feature type="compositionally biased region" description="Polar residues" evidence="5">
    <location>
        <begin position="102"/>
        <end position="115"/>
    </location>
</feature>
<dbReference type="GO" id="GO:0006820">
    <property type="term" value="P:monoatomic anion transport"/>
    <property type="evidence" value="ECO:0007669"/>
    <property type="project" value="TreeGrafter"/>
</dbReference>
<dbReference type="SUPFAM" id="SSF103473">
    <property type="entry name" value="MFS general substrate transporter"/>
    <property type="match status" value="1"/>
</dbReference>
<sequence length="122" mass="13305">MYSVQEENKWTVGGRLAGTDSGGASQSSQRNFSGSCTLLGIANTISSLTGFIVPFIVGTLTDKQQTLHQWRYVFGITVAILSSTSVIFILFSSAKKQDWAESDTSNSNSTSVQDQQLHRNHQ</sequence>
<keyword evidence="2 6" id="KW-0812">Transmembrane</keyword>
<dbReference type="GO" id="GO:0016020">
    <property type="term" value="C:membrane"/>
    <property type="evidence" value="ECO:0007669"/>
    <property type="project" value="UniProtKB-SubCell"/>
</dbReference>
<dbReference type="EMBL" id="BMAW01071061">
    <property type="protein sequence ID" value="GFT76322.1"/>
    <property type="molecule type" value="Genomic_DNA"/>
</dbReference>
<evidence type="ECO:0000313" key="8">
    <source>
        <dbReference type="Proteomes" id="UP000887013"/>
    </source>
</evidence>
<accession>A0A8X6U3D6</accession>
<protein>
    <submittedName>
        <fullName evidence="7">Sialin</fullName>
    </submittedName>
</protein>
<keyword evidence="4 6" id="KW-0472">Membrane</keyword>
<gene>
    <name evidence="7" type="primary">SLC17A5_15</name>
    <name evidence="7" type="ORF">NPIL_570051</name>
</gene>
<feature type="transmembrane region" description="Helical" evidence="6">
    <location>
        <begin position="69"/>
        <end position="91"/>
    </location>
</feature>